<organism evidence="2 3">
    <name type="scientific">Halococcus thailandensis JCM 13552</name>
    <dbReference type="NCBI Taxonomy" id="1227457"/>
    <lineage>
        <taxon>Archaea</taxon>
        <taxon>Methanobacteriati</taxon>
        <taxon>Methanobacteriota</taxon>
        <taxon>Stenosarchaea group</taxon>
        <taxon>Halobacteria</taxon>
        <taxon>Halobacteriales</taxon>
        <taxon>Halococcaceae</taxon>
        <taxon>Halococcus</taxon>
    </lineage>
</organism>
<proteinExistence type="predicted"/>
<dbReference type="eggNOG" id="arCOG09396">
    <property type="taxonomic scope" value="Archaea"/>
</dbReference>
<comment type="caution">
    <text evidence="2">The sequence shown here is derived from an EMBL/GenBank/DDBJ whole genome shotgun (WGS) entry which is preliminary data.</text>
</comment>
<dbReference type="OrthoDB" id="214902at2157"/>
<dbReference type="EMBL" id="AOMF01000035">
    <property type="protein sequence ID" value="EMA56531.1"/>
    <property type="molecule type" value="Genomic_DNA"/>
</dbReference>
<feature type="compositionally biased region" description="Basic and acidic residues" evidence="1">
    <location>
        <begin position="7"/>
        <end position="25"/>
    </location>
</feature>
<dbReference type="PATRIC" id="fig|1227457.3.peg.345"/>
<dbReference type="InterPro" id="IPR036390">
    <property type="entry name" value="WH_DNA-bd_sf"/>
</dbReference>
<accession>M0NFD3</accession>
<dbReference type="AlphaFoldDB" id="M0NFD3"/>
<reference evidence="2 3" key="1">
    <citation type="journal article" date="2014" name="PLoS Genet.">
        <title>Phylogenetically driven sequencing of extremely halophilic archaea reveals strategies for static and dynamic osmo-response.</title>
        <authorList>
            <person name="Becker E.A."/>
            <person name="Seitzer P.M."/>
            <person name="Tritt A."/>
            <person name="Larsen D."/>
            <person name="Krusor M."/>
            <person name="Yao A.I."/>
            <person name="Wu D."/>
            <person name="Madern D."/>
            <person name="Eisen J.A."/>
            <person name="Darling A.E."/>
            <person name="Facciotti M.T."/>
        </authorList>
    </citation>
    <scope>NUCLEOTIDE SEQUENCE [LARGE SCALE GENOMIC DNA]</scope>
    <source>
        <strain evidence="2 3">JCM 13552</strain>
    </source>
</reference>
<gene>
    <name evidence="2" type="ORF">C451_01948</name>
</gene>
<evidence type="ECO:0000256" key="1">
    <source>
        <dbReference type="SAM" id="MobiDB-lite"/>
    </source>
</evidence>
<feature type="region of interest" description="Disordered" evidence="1">
    <location>
        <begin position="1"/>
        <end position="25"/>
    </location>
</feature>
<name>M0NFD3_9EURY</name>
<dbReference type="RefSeq" id="WP_007737036.1">
    <property type="nucleotide sequence ID" value="NZ_AOMF01000035.1"/>
</dbReference>
<keyword evidence="3" id="KW-1185">Reference proteome</keyword>
<sequence>MAEQDEDVTRYNDEGRKMDQEGRYKQKMTADEVYEVFDTVRGPVVTAGDVADAFDTSTETARRRLRELYNDDRVEQRETRKRVLWWRSGDGDAVDLLMGNDPETLLKMVSREIDDAITVGETVYENGDTHALDEN</sequence>
<evidence type="ECO:0000313" key="3">
    <source>
        <dbReference type="Proteomes" id="UP000011680"/>
    </source>
</evidence>
<dbReference type="Proteomes" id="UP000011680">
    <property type="component" value="Unassembled WGS sequence"/>
</dbReference>
<evidence type="ECO:0000313" key="2">
    <source>
        <dbReference type="EMBL" id="EMA56531.1"/>
    </source>
</evidence>
<protein>
    <submittedName>
        <fullName evidence="2">Uncharacterized protein</fullName>
    </submittedName>
</protein>
<dbReference type="SUPFAM" id="SSF46785">
    <property type="entry name" value="Winged helix' DNA-binding domain"/>
    <property type="match status" value="1"/>
</dbReference>